<dbReference type="PROSITE" id="PS50206">
    <property type="entry name" value="RHODANESE_3"/>
    <property type="match status" value="1"/>
</dbReference>
<feature type="compositionally biased region" description="Low complexity" evidence="1">
    <location>
        <begin position="90"/>
        <end position="103"/>
    </location>
</feature>
<feature type="compositionally biased region" description="Low complexity" evidence="1">
    <location>
        <begin position="36"/>
        <end position="48"/>
    </location>
</feature>
<dbReference type="InterPro" id="IPR001763">
    <property type="entry name" value="Rhodanese-like_dom"/>
</dbReference>
<dbReference type="Proteomes" id="UP001595973">
    <property type="component" value="Unassembled WGS sequence"/>
</dbReference>
<proteinExistence type="predicted"/>
<feature type="compositionally biased region" description="Low complexity" evidence="1">
    <location>
        <begin position="62"/>
        <end position="82"/>
    </location>
</feature>
<dbReference type="Pfam" id="PF00581">
    <property type="entry name" value="Rhodanese"/>
    <property type="match status" value="1"/>
</dbReference>
<feature type="compositionally biased region" description="Low complexity" evidence="1">
    <location>
        <begin position="111"/>
        <end position="132"/>
    </location>
</feature>
<keyword evidence="2" id="KW-0732">Signal</keyword>
<gene>
    <name evidence="4" type="ORF">ACFO5X_14795</name>
</gene>
<feature type="domain" description="Rhodanese" evidence="3">
    <location>
        <begin position="218"/>
        <end position="285"/>
    </location>
</feature>
<feature type="signal peptide" evidence="2">
    <location>
        <begin position="1"/>
        <end position="26"/>
    </location>
</feature>
<name>A0ABV9KI96_9RHOB</name>
<dbReference type="RefSeq" id="WP_380718243.1">
    <property type="nucleotide sequence ID" value="NZ_JBHSGI010000024.1"/>
</dbReference>
<feature type="compositionally biased region" description="Gly residues" evidence="1">
    <location>
        <begin position="52"/>
        <end position="61"/>
    </location>
</feature>
<dbReference type="Gene3D" id="3.40.250.10">
    <property type="entry name" value="Rhodanese-like domain"/>
    <property type="match status" value="1"/>
</dbReference>
<dbReference type="CDD" id="cd00158">
    <property type="entry name" value="RHOD"/>
    <property type="match status" value="1"/>
</dbReference>
<protein>
    <submittedName>
        <fullName evidence="4">Rhodanese-like domain-containing protein</fullName>
    </submittedName>
</protein>
<keyword evidence="5" id="KW-1185">Reference proteome</keyword>
<evidence type="ECO:0000259" key="3">
    <source>
        <dbReference type="PROSITE" id="PS50206"/>
    </source>
</evidence>
<sequence length="288" mass="29899">MSGVSAMFMRSVFCVVAALTASAAGAQSGFGGSFDSGGQAPAPVQQQPVPAPGGGGFGGSFDGQPTAPVQLPPQGQAPAPGGDNFGGTFGTDEQPGVTQQPQPYQQPQPPVVNVQPQPQPQPYQQQPQPNTGGVDPQIFAFESRDFGVQPTNLLRQGQMHAPTPTAIPGANAVSTAALAGAIASGQQMVLIDVLGGQYSLPRALMAPALASPGNFQDRTQQQASQWLNQITGGRRDLPIVIYCSDPHCWLSYNATLRVVNAGFANVYWYRGGITAWQMAGLQVVPSGM</sequence>
<dbReference type="SUPFAM" id="SSF52821">
    <property type="entry name" value="Rhodanese/Cell cycle control phosphatase"/>
    <property type="match status" value="1"/>
</dbReference>
<organism evidence="4 5">
    <name type="scientific">Seohaeicola nanhaiensis</name>
    <dbReference type="NCBI Taxonomy" id="1387282"/>
    <lineage>
        <taxon>Bacteria</taxon>
        <taxon>Pseudomonadati</taxon>
        <taxon>Pseudomonadota</taxon>
        <taxon>Alphaproteobacteria</taxon>
        <taxon>Rhodobacterales</taxon>
        <taxon>Roseobacteraceae</taxon>
        <taxon>Seohaeicola</taxon>
    </lineage>
</organism>
<feature type="chain" id="PRO_5045337978" evidence="2">
    <location>
        <begin position="27"/>
        <end position="288"/>
    </location>
</feature>
<dbReference type="InterPro" id="IPR036873">
    <property type="entry name" value="Rhodanese-like_dom_sf"/>
</dbReference>
<evidence type="ECO:0000313" key="4">
    <source>
        <dbReference type="EMBL" id="MFC4669829.1"/>
    </source>
</evidence>
<reference evidence="5" key="1">
    <citation type="journal article" date="2019" name="Int. J. Syst. Evol. Microbiol.">
        <title>The Global Catalogue of Microorganisms (GCM) 10K type strain sequencing project: providing services to taxonomists for standard genome sequencing and annotation.</title>
        <authorList>
            <consortium name="The Broad Institute Genomics Platform"/>
            <consortium name="The Broad Institute Genome Sequencing Center for Infectious Disease"/>
            <person name="Wu L."/>
            <person name="Ma J."/>
        </authorList>
    </citation>
    <scope>NUCLEOTIDE SEQUENCE [LARGE SCALE GENOMIC DNA]</scope>
    <source>
        <strain evidence="5">CGMCC 4.7283</strain>
    </source>
</reference>
<feature type="region of interest" description="Disordered" evidence="1">
    <location>
        <begin position="34"/>
        <end position="137"/>
    </location>
</feature>
<comment type="caution">
    <text evidence="4">The sequence shown here is derived from an EMBL/GenBank/DDBJ whole genome shotgun (WGS) entry which is preliminary data.</text>
</comment>
<dbReference type="EMBL" id="JBHSGI010000024">
    <property type="protein sequence ID" value="MFC4669829.1"/>
    <property type="molecule type" value="Genomic_DNA"/>
</dbReference>
<accession>A0ABV9KI96</accession>
<evidence type="ECO:0000313" key="5">
    <source>
        <dbReference type="Proteomes" id="UP001595973"/>
    </source>
</evidence>
<evidence type="ECO:0000256" key="1">
    <source>
        <dbReference type="SAM" id="MobiDB-lite"/>
    </source>
</evidence>
<evidence type="ECO:0000256" key="2">
    <source>
        <dbReference type="SAM" id="SignalP"/>
    </source>
</evidence>